<gene>
    <name evidence="1" type="ORF">AGR3A_Cc250044</name>
</gene>
<accession>A0A1S7PCM0</accession>
<dbReference type="AlphaFoldDB" id="A0A1S7PCM0"/>
<sequence length="83" mass="9006">MRTTVIVSSPKVRAVRSILTSFEMLSQSYVGAGRALCDVSPGFIGPLRTISGFDRYKISVDIDARCSSWTVPPTKTRGGILEV</sequence>
<keyword evidence="2" id="KW-1185">Reference proteome</keyword>
<proteinExistence type="predicted"/>
<evidence type="ECO:0000313" key="2">
    <source>
        <dbReference type="Proteomes" id="UP000191988"/>
    </source>
</evidence>
<reference evidence="2" key="1">
    <citation type="submission" date="2016-01" db="EMBL/GenBank/DDBJ databases">
        <authorList>
            <person name="Regsiter A."/>
            <person name="william w."/>
        </authorList>
    </citation>
    <scope>NUCLEOTIDE SEQUENCE [LARGE SCALE GENOMIC DNA]</scope>
    <source>
        <strain evidence="2">CFBP 6623</strain>
    </source>
</reference>
<dbReference type="EMBL" id="FBWK01000018">
    <property type="protein sequence ID" value="CUX19250.1"/>
    <property type="molecule type" value="Genomic_DNA"/>
</dbReference>
<protein>
    <submittedName>
        <fullName evidence="1">Uncharacterized protein</fullName>
    </submittedName>
</protein>
<evidence type="ECO:0000313" key="1">
    <source>
        <dbReference type="EMBL" id="CUX19250.1"/>
    </source>
</evidence>
<organism evidence="1 2">
    <name type="scientific">Agrobacterium tomkonis CFBP 6623</name>
    <dbReference type="NCBI Taxonomy" id="1183432"/>
    <lineage>
        <taxon>Bacteria</taxon>
        <taxon>Pseudomonadati</taxon>
        <taxon>Pseudomonadota</taxon>
        <taxon>Alphaproteobacteria</taxon>
        <taxon>Hyphomicrobiales</taxon>
        <taxon>Rhizobiaceae</taxon>
        <taxon>Rhizobium/Agrobacterium group</taxon>
        <taxon>Agrobacterium</taxon>
        <taxon>Agrobacterium tumefaciens complex</taxon>
    </lineage>
</organism>
<dbReference type="Proteomes" id="UP000191988">
    <property type="component" value="Unassembled WGS sequence"/>
</dbReference>
<dbReference type="STRING" id="1183432.AGR3A_Cc250044"/>
<name>A0A1S7PCM0_9HYPH</name>